<evidence type="ECO:0000313" key="1">
    <source>
        <dbReference type="EMBL" id="AIY16228.1"/>
    </source>
</evidence>
<dbReference type="HOGENOM" id="CLU_2437880_0_0_11"/>
<accession>A0A0A1DI50</accession>
<keyword evidence="2" id="KW-1185">Reference proteome</keyword>
<proteinExistence type="predicted"/>
<dbReference type="Proteomes" id="UP000030300">
    <property type="component" value="Chromosome"/>
</dbReference>
<dbReference type="STRING" id="2045.KR76_04660"/>
<dbReference type="GeneID" id="96608246"/>
<dbReference type="eggNOG" id="ENOG50323PI">
    <property type="taxonomic scope" value="Bacteria"/>
</dbReference>
<dbReference type="AlphaFoldDB" id="A0A0A1DI50"/>
<organism evidence="1 2">
    <name type="scientific">Nocardioides simplex</name>
    <name type="common">Arthrobacter simplex</name>
    <dbReference type="NCBI Taxonomy" id="2045"/>
    <lineage>
        <taxon>Bacteria</taxon>
        <taxon>Bacillati</taxon>
        <taxon>Actinomycetota</taxon>
        <taxon>Actinomycetes</taxon>
        <taxon>Propionibacteriales</taxon>
        <taxon>Nocardioidaceae</taxon>
        <taxon>Pimelobacter</taxon>
    </lineage>
</organism>
<dbReference type="OrthoDB" id="3788963at2"/>
<gene>
    <name evidence="1" type="ORF">KR76_04660</name>
</gene>
<dbReference type="EMBL" id="CP009896">
    <property type="protein sequence ID" value="AIY16228.1"/>
    <property type="molecule type" value="Genomic_DNA"/>
</dbReference>
<protein>
    <submittedName>
        <fullName evidence="1">Uncharacterized protein</fullName>
    </submittedName>
</protein>
<reference evidence="1 2" key="1">
    <citation type="journal article" date="2015" name="Genome Announc.">
        <title>Complete Genome Sequence of Steroid-Transforming Nocardioides simplex VKM Ac-2033D.</title>
        <authorList>
            <person name="Shtratnikova V.Y."/>
            <person name="Schelkunov M.I."/>
            <person name="Pekov Y.A."/>
            <person name="Fokina V.V."/>
            <person name="Logacheva M.D."/>
            <person name="Sokolov S.L."/>
            <person name="Bragin E.Y."/>
            <person name="Ashapkin V.V."/>
            <person name="Donova M.V."/>
        </authorList>
    </citation>
    <scope>NUCLEOTIDE SEQUENCE [LARGE SCALE GENOMIC DNA]</scope>
    <source>
        <strain evidence="1 2">VKM Ac-2033D</strain>
    </source>
</reference>
<dbReference type="KEGG" id="psim:KR76_04660"/>
<evidence type="ECO:0000313" key="2">
    <source>
        <dbReference type="Proteomes" id="UP000030300"/>
    </source>
</evidence>
<dbReference type="RefSeq" id="WP_038676974.1">
    <property type="nucleotide sequence ID" value="NZ_BJMC01000004.1"/>
</dbReference>
<sequence length="90" mass="9679">MPMELTTAVLLVAVTLVCVGWLLRSPRPVPASTEGPAADEWRDAALRHFSEHRDLQRTVAEALSTPGAVTGATRRDLMVALGVPQVDVYA</sequence>
<name>A0A0A1DI50_NOCSI</name>